<keyword evidence="3" id="KW-0963">Cytoplasm</keyword>
<dbReference type="InterPro" id="IPR036961">
    <property type="entry name" value="Kinesin_motor_dom_sf"/>
</dbReference>
<evidence type="ECO:0000256" key="11">
    <source>
        <dbReference type="RuleBase" id="RU000394"/>
    </source>
</evidence>
<dbReference type="EMBL" id="AFYH01115908">
    <property type="status" value="NOT_ANNOTATED_CDS"/>
    <property type="molecule type" value="Genomic_DNA"/>
</dbReference>
<dbReference type="SUPFAM" id="SSF52540">
    <property type="entry name" value="P-loop containing nucleoside triphosphate hydrolases"/>
    <property type="match status" value="1"/>
</dbReference>
<reference evidence="15" key="1">
    <citation type="submission" date="2011-08" db="EMBL/GenBank/DDBJ databases">
        <title>The draft genome of Latimeria chalumnae.</title>
        <authorList>
            <person name="Di Palma F."/>
            <person name="Alfoldi J."/>
            <person name="Johnson J."/>
            <person name="Berlin A."/>
            <person name="Gnerre S."/>
            <person name="Jaffe D."/>
            <person name="MacCallum I."/>
            <person name="Young S."/>
            <person name="Walker B.J."/>
            <person name="Lander E."/>
            <person name="Lindblad-Toh K."/>
        </authorList>
    </citation>
    <scope>NUCLEOTIDE SEQUENCE [LARGE SCALE GENOMIC DNA]</scope>
    <source>
        <strain evidence="15">Wild caught</strain>
    </source>
</reference>
<dbReference type="Ensembl" id="ENSLACT00000025411.1">
    <property type="protein sequence ID" value="ENSLACP00000021850.1"/>
    <property type="gene ID" value="ENSLACG00000006938.2"/>
</dbReference>
<keyword evidence="5 10" id="KW-0547">Nucleotide-binding</keyword>
<reference evidence="14" key="2">
    <citation type="submission" date="2025-08" db="UniProtKB">
        <authorList>
            <consortium name="Ensembl"/>
        </authorList>
    </citation>
    <scope>IDENTIFICATION</scope>
</reference>
<dbReference type="GO" id="GO:0005524">
    <property type="term" value="F:ATP binding"/>
    <property type="evidence" value="ECO:0007669"/>
    <property type="project" value="UniProtKB-UniRule"/>
</dbReference>
<evidence type="ECO:0000256" key="2">
    <source>
        <dbReference type="ARBA" id="ARBA00010899"/>
    </source>
</evidence>
<dbReference type="InterPro" id="IPR019821">
    <property type="entry name" value="Kinesin_motor_CS"/>
</dbReference>
<evidence type="ECO:0000256" key="7">
    <source>
        <dbReference type="ARBA" id="ARBA00023054"/>
    </source>
</evidence>
<dbReference type="InterPro" id="IPR027417">
    <property type="entry name" value="P-loop_NTPase"/>
</dbReference>
<dbReference type="Proteomes" id="UP000008672">
    <property type="component" value="Unassembled WGS sequence"/>
</dbReference>
<dbReference type="PROSITE" id="PS00411">
    <property type="entry name" value="KINESIN_MOTOR_1"/>
    <property type="match status" value="1"/>
</dbReference>
<comment type="similarity">
    <text evidence="2">Belongs to the TRAFAC class myosin-kinesin ATPase superfamily. Kinesin family. KIN-14 subfamily.</text>
</comment>
<name>M3XGJ4_LATCH</name>
<feature type="coiled-coil region" evidence="12">
    <location>
        <begin position="34"/>
        <end position="183"/>
    </location>
</feature>
<dbReference type="Pfam" id="PF00225">
    <property type="entry name" value="Kinesin"/>
    <property type="match status" value="1"/>
</dbReference>
<keyword evidence="9" id="KW-0206">Cytoskeleton</keyword>
<organism evidence="14 15">
    <name type="scientific">Latimeria chalumnae</name>
    <name type="common">Coelacanth</name>
    <dbReference type="NCBI Taxonomy" id="7897"/>
    <lineage>
        <taxon>Eukaryota</taxon>
        <taxon>Metazoa</taxon>
        <taxon>Chordata</taxon>
        <taxon>Craniata</taxon>
        <taxon>Vertebrata</taxon>
        <taxon>Euteleostomi</taxon>
        <taxon>Coelacanthiformes</taxon>
        <taxon>Coelacanthidae</taxon>
        <taxon>Latimeria</taxon>
    </lineage>
</organism>
<keyword evidence="15" id="KW-1185">Reference proteome</keyword>
<dbReference type="PROSITE" id="PS50067">
    <property type="entry name" value="KINESIN_MOTOR_2"/>
    <property type="match status" value="1"/>
</dbReference>
<dbReference type="GO" id="GO:0008017">
    <property type="term" value="F:microtubule binding"/>
    <property type="evidence" value="ECO:0007669"/>
    <property type="project" value="InterPro"/>
</dbReference>
<keyword evidence="6 10" id="KW-0067">ATP-binding</keyword>
<gene>
    <name evidence="14" type="primary">KIFC1</name>
</gene>
<keyword evidence="8 10" id="KW-0505">Motor protein</keyword>
<dbReference type="PANTHER" id="PTHR47972">
    <property type="entry name" value="KINESIN-LIKE PROTEIN KLP-3"/>
    <property type="match status" value="1"/>
</dbReference>
<evidence type="ECO:0000256" key="4">
    <source>
        <dbReference type="ARBA" id="ARBA00022701"/>
    </source>
</evidence>
<evidence type="ECO:0000259" key="13">
    <source>
        <dbReference type="PROSITE" id="PS50067"/>
    </source>
</evidence>
<evidence type="ECO:0000256" key="8">
    <source>
        <dbReference type="ARBA" id="ARBA00023175"/>
    </source>
</evidence>
<dbReference type="CDD" id="cd01366">
    <property type="entry name" value="KISc_C_terminal"/>
    <property type="match status" value="1"/>
</dbReference>
<proteinExistence type="inferred from homology"/>
<comment type="subcellular location">
    <subcellularLocation>
        <location evidence="1">Cytoplasm</location>
        <location evidence="1">Cytoskeleton</location>
    </subcellularLocation>
</comment>
<reference evidence="14" key="3">
    <citation type="submission" date="2025-09" db="UniProtKB">
        <authorList>
            <consortium name="Ensembl"/>
        </authorList>
    </citation>
    <scope>IDENTIFICATION</scope>
</reference>
<evidence type="ECO:0000256" key="3">
    <source>
        <dbReference type="ARBA" id="ARBA00022490"/>
    </source>
</evidence>
<evidence type="ECO:0000256" key="10">
    <source>
        <dbReference type="PROSITE-ProRule" id="PRU00283"/>
    </source>
</evidence>
<sequence>MVPAARAGQKRPGWDLRGQLGDMQGKVAQYKGKLQTLQESEGKLQAQLDSREEENSKLHQRLQELEEENCVLQGVHAENKQLLCQKRQMEMDIESLSQTVEKLQTANRTLTATLESVEASLKAARSDLSDTKETNSRLQQKLAAKERILEEKLHEIAEKNDDLHRCEMEERRLRNLVQELKGNIRVFCRVRPLLSSERNQSERPEHIQFNPHDSKVIVLSRTEESHIGREKRETVRHDFSFDHVFQPAASQGEVFEEISLLVQSSLDGYNVSIFAYGQTGSGKTFTMEGPDNMTFGTTGMIPRAVKQIFAGAEELRAKGWSYEFTASFLEIYNETIRDLLVSKPEKEYEIKRVCNSNEDLYVTNLKYVPVTSEEEVNHLLCMAKTNRSTAKTAINDRSSRSHSVFQLKLQGKNTAKNIQCTSVLSLIDLAGSERLDKSLSTGERLKETQFINSSLCNLSQVISALANKEQHVPYRNSKLTYLLQNGLGGNSKTLMFVNISPVEENFSESLNSLRFASKVNECVIGTARANRKLAEGALCHQIVMSFCHYQPGLDSNLATKR</sequence>
<evidence type="ECO:0000313" key="14">
    <source>
        <dbReference type="Ensembl" id="ENSLACP00000021850.1"/>
    </source>
</evidence>
<protein>
    <recommendedName>
        <fullName evidence="11">Kinesin-like protein</fullName>
    </recommendedName>
</protein>
<dbReference type="GO" id="GO:0007018">
    <property type="term" value="P:microtubule-based movement"/>
    <property type="evidence" value="ECO:0007669"/>
    <property type="project" value="InterPro"/>
</dbReference>
<dbReference type="Gene3D" id="3.40.850.10">
    <property type="entry name" value="Kinesin motor domain"/>
    <property type="match status" value="1"/>
</dbReference>
<evidence type="ECO:0000256" key="1">
    <source>
        <dbReference type="ARBA" id="ARBA00004245"/>
    </source>
</evidence>
<dbReference type="InterPro" id="IPR027640">
    <property type="entry name" value="Kinesin-like_fam"/>
</dbReference>
<dbReference type="AlphaFoldDB" id="M3XGJ4"/>
<keyword evidence="7 12" id="KW-0175">Coiled coil</keyword>
<dbReference type="FunFam" id="3.40.850.10:FF:000046">
    <property type="entry name" value="Kinesin-like protein"/>
    <property type="match status" value="1"/>
</dbReference>
<dbReference type="GO" id="GO:0003777">
    <property type="term" value="F:microtubule motor activity"/>
    <property type="evidence" value="ECO:0007669"/>
    <property type="project" value="InterPro"/>
</dbReference>
<dbReference type="InterPro" id="IPR001752">
    <property type="entry name" value="Kinesin_motor_dom"/>
</dbReference>
<evidence type="ECO:0000313" key="15">
    <source>
        <dbReference type="Proteomes" id="UP000008672"/>
    </source>
</evidence>
<evidence type="ECO:0000256" key="5">
    <source>
        <dbReference type="ARBA" id="ARBA00022741"/>
    </source>
</evidence>
<dbReference type="PRINTS" id="PR00380">
    <property type="entry name" value="KINESINHEAVY"/>
</dbReference>
<accession>M3XGJ4</accession>
<dbReference type="PANTHER" id="PTHR47972:SF45">
    <property type="entry name" value="PROTEIN CLARET SEGREGATIONAL"/>
    <property type="match status" value="1"/>
</dbReference>
<feature type="domain" description="Kinesin motor" evidence="13">
    <location>
        <begin position="183"/>
        <end position="522"/>
    </location>
</feature>
<dbReference type="Bgee" id="ENSLACG00000006938">
    <property type="expression patterns" value="Expressed in pectoral fin and 4 other cell types or tissues"/>
</dbReference>
<evidence type="ECO:0000256" key="12">
    <source>
        <dbReference type="SAM" id="Coils"/>
    </source>
</evidence>
<feature type="binding site" evidence="10">
    <location>
        <begin position="277"/>
        <end position="284"/>
    </location>
    <ligand>
        <name>ATP</name>
        <dbReference type="ChEBI" id="CHEBI:30616"/>
    </ligand>
</feature>
<evidence type="ECO:0000256" key="9">
    <source>
        <dbReference type="ARBA" id="ARBA00023212"/>
    </source>
</evidence>
<dbReference type="GO" id="GO:0005874">
    <property type="term" value="C:microtubule"/>
    <property type="evidence" value="ECO:0007669"/>
    <property type="project" value="UniProtKB-KW"/>
</dbReference>
<dbReference type="SMART" id="SM00129">
    <property type="entry name" value="KISc"/>
    <property type="match status" value="1"/>
</dbReference>
<keyword evidence="4 11" id="KW-0493">Microtubule</keyword>
<dbReference type="GeneTree" id="ENSGT00940000161735"/>
<evidence type="ECO:0000256" key="6">
    <source>
        <dbReference type="ARBA" id="ARBA00022840"/>
    </source>
</evidence>